<keyword evidence="4" id="KW-1185">Reference proteome</keyword>
<protein>
    <submittedName>
        <fullName evidence="3">HNH endonuclease signature motif containing protein</fullName>
    </submittedName>
</protein>
<comment type="caution">
    <text evidence="3">The sequence shown here is derived from an EMBL/GenBank/DDBJ whole genome shotgun (WGS) entry which is preliminary data.</text>
</comment>
<feature type="compositionally biased region" description="Basic and acidic residues" evidence="1">
    <location>
        <begin position="512"/>
        <end position="527"/>
    </location>
</feature>
<keyword evidence="3" id="KW-0255">Endonuclease</keyword>
<evidence type="ECO:0000256" key="1">
    <source>
        <dbReference type="SAM" id="MobiDB-lite"/>
    </source>
</evidence>
<evidence type="ECO:0000313" key="3">
    <source>
        <dbReference type="EMBL" id="MFC0672945.1"/>
    </source>
</evidence>
<feature type="region of interest" description="Disordered" evidence="1">
    <location>
        <begin position="588"/>
        <end position="650"/>
    </location>
</feature>
<dbReference type="GO" id="GO:0004519">
    <property type="term" value="F:endonuclease activity"/>
    <property type="evidence" value="ECO:0007669"/>
    <property type="project" value="UniProtKB-KW"/>
</dbReference>
<name>A0ABV6R7I3_9MICO</name>
<dbReference type="InterPro" id="IPR003615">
    <property type="entry name" value="HNH_nuc"/>
</dbReference>
<keyword evidence="3" id="KW-0378">Hydrolase</keyword>
<dbReference type="CDD" id="cd00085">
    <property type="entry name" value="HNHc"/>
    <property type="match status" value="1"/>
</dbReference>
<feature type="region of interest" description="Disordered" evidence="1">
    <location>
        <begin position="512"/>
        <end position="534"/>
    </location>
</feature>
<dbReference type="EMBL" id="JBHLSV010000003">
    <property type="protein sequence ID" value="MFC0672945.1"/>
    <property type="molecule type" value="Genomic_DNA"/>
</dbReference>
<organism evidence="3 4">
    <name type="scientific">Brachybacterium hainanense</name>
    <dbReference type="NCBI Taxonomy" id="1541174"/>
    <lineage>
        <taxon>Bacteria</taxon>
        <taxon>Bacillati</taxon>
        <taxon>Actinomycetota</taxon>
        <taxon>Actinomycetes</taxon>
        <taxon>Micrococcales</taxon>
        <taxon>Dermabacteraceae</taxon>
        <taxon>Brachybacterium</taxon>
    </lineage>
</organism>
<feature type="domain" description="HNH nuclease" evidence="2">
    <location>
        <begin position="453"/>
        <end position="506"/>
    </location>
</feature>
<dbReference type="SMART" id="SM00507">
    <property type="entry name" value="HNHc"/>
    <property type="match status" value="1"/>
</dbReference>
<reference evidence="3 4" key="1">
    <citation type="submission" date="2024-09" db="EMBL/GenBank/DDBJ databases">
        <authorList>
            <person name="Sun Q."/>
            <person name="Mori K."/>
        </authorList>
    </citation>
    <scope>NUCLEOTIDE SEQUENCE [LARGE SCALE GENOMIC DNA]</scope>
    <source>
        <strain evidence="3 4">CICC 10874</strain>
    </source>
</reference>
<gene>
    <name evidence="3" type="ORF">ACFFF6_03125</name>
</gene>
<dbReference type="Proteomes" id="UP001589793">
    <property type="component" value="Unassembled WGS sequence"/>
</dbReference>
<dbReference type="Pfam" id="PF01844">
    <property type="entry name" value="HNH"/>
    <property type="match status" value="1"/>
</dbReference>
<evidence type="ECO:0000313" key="4">
    <source>
        <dbReference type="Proteomes" id="UP001589793"/>
    </source>
</evidence>
<proteinExistence type="predicted"/>
<keyword evidence="3" id="KW-0540">Nuclease</keyword>
<dbReference type="Gene3D" id="1.10.30.50">
    <property type="match status" value="1"/>
</dbReference>
<evidence type="ECO:0000259" key="2">
    <source>
        <dbReference type="SMART" id="SM00507"/>
    </source>
</evidence>
<sequence>MAQAYLPGLAGEALCDDASAARRSRRLGLVGPQGAAAGNSSAAPESSWASEVSEASQISEASQVRHSAAAELGVLAIAAGVGAGPARKPAAGPRDPQVAEDVAAVLERVPDRLAGGGRRVRRTVDRDSLPEEADVMHRPVLSEALRGLWDVSVLESILLSWRLRALSRLWDGDEEAPFPDPDGDIHALAAAAGLRVPTGRADHAIRDASRAVSTLSACLSLLEEGIFPAPWFTHLLRRSRHLSDVSRRAMDEVVAGWNLSMTPESFFTRTSALAAWLEEAERLVREEQPPVRRDVHLAATDQGMARLEVFGPAPEVLQCAHRLDVAARAVQAAQKSALAAGSEIPWDVDGSVSASGKPSRLDALRFLLLTRSALDTDGADVPAERFRINLTVPALTLLGVVDAPGMLDGTMPVPADLARELAAGESTWYRVLTDPRSGAFLPLPADAYRPTRAMQEHLRLRGGVCAVPGCERPVRAAVECDHIQEWLSGGMTSTENLHWLCRFHHREKTEGRIDPVRLHGPRREPDGTRAPGRTRWRIRTIHGDEAVLDVEDQTDLVGTLAVDLLSDHYRNHLRDLCDADCRHFGRNLPPSRPDHDDDPDPDDPDPSRPRPGVPRAIRRRREMRARRDGPGTAPPDVPDPDPGSYGDPPF</sequence>
<accession>A0ABV6R7I3</accession>
<feature type="compositionally biased region" description="Pro residues" evidence="1">
    <location>
        <begin position="632"/>
        <end position="641"/>
    </location>
</feature>
<dbReference type="InterPro" id="IPR002711">
    <property type="entry name" value="HNH"/>
</dbReference>
<dbReference type="RefSeq" id="WP_376978129.1">
    <property type="nucleotide sequence ID" value="NZ_JBHLSV010000003.1"/>
</dbReference>